<dbReference type="PANTHER" id="PTHR35814:SF1">
    <property type="entry name" value="GLUTATHIONE S-TRANSFERASE-RELATED"/>
    <property type="match status" value="1"/>
</dbReference>
<keyword evidence="2 5" id="KW-0812">Transmembrane</keyword>
<dbReference type="RefSeq" id="XP_016761239.1">
    <property type="nucleotide sequence ID" value="XM_016904959.1"/>
</dbReference>
<dbReference type="EMBL" id="KB456263">
    <property type="protein sequence ID" value="EMF13118.1"/>
    <property type="molecule type" value="Genomic_DNA"/>
</dbReference>
<evidence type="ECO:0000256" key="3">
    <source>
        <dbReference type="ARBA" id="ARBA00022989"/>
    </source>
</evidence>
<dbReference type="SUPFAM" id="SSF161084">
    <property type="entry name" value="MAPEG domain-like"/>
    <property type="match status" value="1"/>
</dbReference>
<reference evidence="6 7" key="1">
    <citation type="journal article" date="2012" name="PLoS Pathog.">
        <title>Diverse lifestyles and strategies of plant pathogenesis encoded in the genomes of eighteen Dothideomycetes fungi.</title>
        <authorList>
            <person name="Ohm R.A."/>
            <person name="Feau N."/>
            <person name="Henrissat B."/>
            <person name="Schoch C.L."/>
            <person name="Horwitz B.A."/>
            <person name="Barry K.W."/>
            <person name="Condon B.J."/>
            <person name="Copeland A.C."/>
            <person name="Dhillon B."/>
            <person name="Glaser F."/>
            <person name="Hesse C.N."/>
            <person name="Kosti I."/>
            <person name="LaButti K."/>
            <person name="Lindquist E.A."/>
            <person name="Lucas S."/>
            <person name="Salamov A.A."/>
            <person name="Bradshaw R.E."/>
            <person name="Ciuffetti L."/>
            <person name="Hamelin R.C."/>
            <person name="Kema G.H.J."/>
            <person name="Lawrence C."/>
            <person name="Scott J.A."/>
            <person name="Spatafora J.W."/>
            <person name="Turgeon B.G."/>
            <person name="de Wit P.J.G.M."/>
            <person name="Zhong S."/>
            <person name="Goodwin S.B."/>
            <person name="Grigoriev I.V."/>
        </authorList>
    </citation>
    <scope>NUCLEOTIDE SEQUENCE [LARGE SCALE GENOMIC DNA]</scope>
    <source>
        <strain evidence="6 7">SO2202</strain>
    </source>
</reference>
<dbReference type="OMA" id="SHANFVE"/>
<dbReference type="InterPro" id="IPR023352">
    <property type="entry name" value="MAPEG-like_dom_sf"/>
</dbReference>
<dbReference type="Pfam" id="PF01124">
    <property type="entry name" value="MAPEG"/>
    <property type="match status" value="1"/>
</dbReference>
<evidence type="ECO:0000313" key="7">
    <source>
        <dbReference type="Proteomes" id="UP000016931"/>
    </source>
</evidence>
<dbReference type="OrthoDB" id="19091at2759"/>
<evidence type="ECO:0000256" key="1">
    <source>
        <dbReference type="ARBA" id="ARBA00004370"/>
    </source>
</evidence>
<keyword evidence="3 5" id="KW-1133">Transmembrane helix</keyword>
<dbReference type="PANTHER" id="PTHR35814">
    <property type="match status" value="1"/>
</dbReference>
<organism evidence="6 7">
    <name type="scientific">Sphaerulina musiva (strain SO2202)</name>
    <name type="common">Poplar stem canker fungus</name>
    <name type="synonym">Septoria musiva</name>
    <dbReference type="NCBI Taxonomy" id="692275"/>
    <lineage>
        <taxon>Eukaryota</taxon>
        <taxon>Fungi</taxon>
        <taxon>Dikarya</taxon>
        <taxon>Ascomycota</taxon>
        <taxon>Pezizomycotina</taxon>
        <taxon>Dothideomycetes</taxon>
        <taxon>Dothideomycetidae</taxon>
        <taxon>Mycosphaerellales</taxon>
        <taxon>Mycosphaerellaceae</taxon>
        <taxon>Sphaerulina</taxon>
    </lineage>
</organism>
<dbReference type="GeneID" id="27902096"/>
<evidence type="ECO:0000313" key="6">
    <source>
        <dbReference type="EMBL" id="EMF13118.1"/>
    </source>
</evidence>
<evidence type="ECO:0000256" key="5">
    <source>
        <dbReference type="SAM" id="Phobius"/>
    </source>
</evidence>
<dbReference type="HOGENOM" id="CLU_134926_0_0_1"/>
<evidence type="ECO:0000256" key="2">
    <source>
        <dbReference type="ARBA" id="ARBA00022692"/>
    </source>
</evidence>
<keyword evidence="7" id="KW-1185">Reference proteome</keyword>
<dbReference type="InterPro" id="IPR001129">
    <property type="entry name" value="Membr-assoc_MAPEG"/>
</dbReference>
<proteinExistence type="predicted"/>
<name>M3CH25_SPHMS</name>
<dbReference type="Proteomes" id="UP000016931">
    <property type="component" value="Unassembled WGS sequence"/>
</dbReference>
<dbReference type="AlphaFoldDB" id="M3CH25"/>
<dbReference type="Gene3D" id="1.20.120.550">
    <property type="entry name" value="Membrane associated eicosanoid/glutathione metabolism-like domain"/>
    <property type="match status" value="1"/>
</dbReference>
<dbReference type="STRING" id="692275.M3CH25"/>
<protein>
    <recommendedName>
        <fullName evidence="8">Membrane-associated proteins in eicosanoid and glutathione metabolism</fullName>
    </recommendedName>
</protein>
<dbReference type="GO" id="GO:0016020">
    <property type="term" value="C:membrane"/>
    <property type="evidence" value="ECO:0007669"/>
    <property type="project" value="UniProtKB-SubCell"/>
</dbReference>
<gene>
    <name evidence="6" type="ORF">SEPMUDRAFT_148499</name>
</gene>
<accession>M3CH25</accession>
<feature type="transmembrane region" description="Helical" evidence="5">
    <location>
        <begin position="90"/>
        <end position="114"/>
    </location>
</feature>
<evidence type="ECO:0008006" key="8">
    <source>
        <dbReference type="Google" id="ProtNLM"/>
    </source>
</evidence>
<evidence type="ECO:0000256" key="4">
    <source>
        <dbReference type="ARBA" id="ARBA00023136"/>
    </source>
</evidence>
<comment type="subcellular location">
    <subcellularLocation>
        <location evidence="1">Membrane</location>
    </subcellularLocation>
</comment>
<dbReference type="eggNOG" id="ENOG502S4G7">
    <property type="taxonomic scope" value="Eukaryota"/>
</dbReference>
<feature type="transmembrane region" description="Helical" evidence="5">
    <location>
        <begin position="126"/>
        <end position="146"/>
    </location>
</feature>
<sequence length="152" mass="16014">MSARLGLGLGLPVTTTFALPLSLYYVFLQGRVVQQRIKANQAISQSSSPTAGEDDGLLVACRAQGNFNENVPLALLLAGFVEANGGSRKVLTWALAALTLARVIHVEAGLLVHGKKHAHTGPGRPIGFFATLGVELGLAGYGAYLVKEYWGL</sequence>
<keyword evidence="4 5" id="KW-0472">Membrane</keyword>